<accession>A0A0K8P9W7</accession>
<organism evidence="2">
    <name type="scientific">Flexilinea flocculi</name>
    <dbReference type="NCBI Taxonomy" id="1678840"/>
    <lineage>
        <taxon>Bacteria</taxon>
        <taxon>Bacillati</taxon>
        <taxon>Chloroflexota</taxon>
        <taxon>Anaerolineae</taxon>
        <taxon>Anaerolineales</taxon>
        <taxon>Anaerolineaceae</taxon>
        <taxon>Flexilinea</taxon>
    </lineage>
</organism>
<feature type="transmembrane region" description="Helical" evidence="1">
    <location>
        <begin position="225"/>
        <end position="245"/>
    </location>
</feature>
<dbReference type="Proteomes" id="UP000053370">
    <property type="component" value="Unassembled WGS sequence"/>
</dbReference>
<feature type="transmembrane region" description="Helical" evidence="1">
    <location>
        <begin position="26"/>
        <end position="49"/>
    </location>
</feature>
<keyword evidence="1" id="KW-0812">Transmembrane</keyword>
<proteinExistence type="predicted"/>
<feature type="transmembrane region" description="Helical" evidence="1">
    <location>
        <begin position="275"/>
        <end position="294"/>
    </location>
</feature>
<protein>
    <submittedName>
        <fullName evidence="2">Uncharacterized protein</fullName>
    </submittedName>
</protein>
<reference evidence="2" key="1">
    <citation type="journal article" date="2015" name="Genome Announc.">
        <title>Draft Genome Sequence of Anaerolineae Strain TC1, a Novel Isolate from a Methanogenic Wastewater Treatment System.</title>
        <authorList>
            <person name="Matsuura N."/>
            <person name="Tourlousse D.M."/>
            <person name="Sun L."/>
            <person name="Toyonaga M."/>
            <person name="Kuroda K."/>
            <person name="Ohashi A."/>
            <person name="Cruz R."/>
            <person name="Yamaguchi T."/>
            <person name="Sekiguchi Y."/>
        </authorList>
    </citation>
    <scope>NUCLEOTIDE SEQUENCE [LARGE SCALE GENOMIC DNA]</scope>
    <source>
        <strain evidence="2">TC1</strain>
    </source>
</reference>
<dbReference type="AlphaFoldDB" id="A0A0K8P9W7"/>
<feature type="transmembrane region" description="Helical" evidence="1">
    <location>
        <begin position="370"/>
        <end position="390"/>
    </location>
</feature>
<keyword evidence="1" id="KW-1133">Transmembrane helix</keyword>
<evidence type="ECO:0000313" key="3">
    <source>
        <dbReference type="Proteomes" id="UP000053370"/>
    </source>
</evidence>
<dbReference type="OrthoDB" id="9822319at2"/>
<evidence type="ECO:0000313" key="2">
    <source>
        <dbReference type="EMBL" id="GAP39447.1"/>
    </source>
</evidence>
<keyword evidence="3" id="KW-1185">Reference proteome</keyword>
<dbReference type="RefSeq" id="WP_062277801.1">
    <property type="nucleotide sequence ID" value="NZ_DF968179.1"/>
</dbReference>
<feature type="transmembrane region" description="Helical" evidence="1">
    <location>
        <begin position="177"/>
        <end position="198"/>
    </location>
</feature>
<dbReference type="STRING" id="1678840.ATC1_11381"/>
<feature type="transmembrane region" description="Helical" evidence="1">
    <location>
        <begin position="123"/>
        <end position="141"/>
    </location>
</feature>
<feature type="transmembrane region" description="Helical" evidence="1">
    <location>
        <begin position="147"/>
        <end position="165"/>
    </location>
</feature>
<sequence length="679" mass="79056">MSINPKESGIYIKKRILDEIDRHPDLFFAIFSFITAFLSYAVLMTQLGLYGDDANFLWAYHRAGPAEYKLFLGWNREIGYLFYQYISPFLQDHILAWRILCFILRWVSTILVYRILKKSYPDNGLFISWISMFFLLYPGFLEQSIPVEFTLHFATLCFLLSSFRITQHLIIRQRRYWIFLPISLVLEFLGLFLIEYFVGLEFFRPVLIWTMLSQINNQKDKLRKLILWEFPYAAVLLTFIIWRAFFSQSGYIQPNVVQGLSSQPLQYISEMLIKVFHYFKVAAFEAWGLIFRFPNGQKTMIFYLVIVFCTFLLFYLYSSSIRSSHSKSMSGSDRANFRFFLIGLFCFLVSGIPAWSAGLQLELSLFWDRITLSFILGASLMFGAVLSLLIRKKYQPVLFSLLIAIMAGYQFLIQNQFRKDWTIIQNTFWQLRWRAPDIQPGTMLLTDQLPFNSITDNSLNALLNWNYENPQHPDAEPYKFFQISARMGYLQNFDAGKSVSHNDFEGNTSDSLVIYGTPSTCLKVLDKNDVNLPFLNSVTRQSLKLSNPARIISEPTREIQFQEFMGVEPPHTWCYYYEKGELAAQNKNWAETLAMGKEAMANGFYPSTTVELKSFVFSALAENDLETAALWTDQIMREEGNEAFYQKQIAAFAKETTLSKEASLLLDKLILYSQKNPDD</sequence>
<dbReference type="EMBL" id="DF968179">
    <property type="protein sequence ID" value="GAP39447.1"/>
    <property type="molecule type" value="Genomic_DNA"/>
</dbReference>
<feature type="transmembrane region" description="Helical" evidence="1">
    <location>
        <begin position="95"/>
        <end position="116"/>
    </location>
</feature>
<evidence type="ECO:0000256" key="1">
    <source>
        <dbReference type="SAM" id="Phobius"/>
    </source>
</evidence>
<keyword evidence="1" id="KW-0472">Membrane</keyword>
<feature type="transmembrane region" description="Helical" evidence="1">
    <location>
        <begin position="339"/>
        <end position="358"/>
    </location>
</feature>
<gene>
    <name evidence="2" type="ORF">ATC1_11381</name>
</gene>
<feature type="transmembrane region" description="Helical" evidence="1">
    <location>
        <begin position="397"/>
        <end position="413"/>
    </location>
</feature>
<feature type="transmembrane region" description="Helical" evidence="1">
    <location>
        <begin position="300"/>
        <end position="318"/>
    </location>
</feature>
<name>A0A0K8P9W7_9CHLR</name>